<evidence type="ECO:0000313" key="2">
    <source>
        <dbReference type="EMBL" id="VDN38239.1"/>
    </source>
</evidence>
<dbReference type="Proteomes" id="UP000281553">
    <property type="component" value="Unassembled WGS sequence"/>
</dbReference>
<reference evidence="2 3" key="1">
    <citation type="submission" date="2018-11" db="EMBL/GenBank/DDBJ databases">
        <authorList>
            <consortium name="Pathogen Informatics"/>
        </authorList>
    </citation>
    <scope>NUCLEOTIDE SEQUENCE [LARGE SCALE GENOMIC DNA]</scope>
</reference>
<proteinExistence type="predicted"/>
<protein>
    <submittedName>
        <fullName evidence="2">Uncharacterized protein</fullName>
    </submittedName>
</protein>
<keyword evidence="3" id="KW-1185">Reference proteome</keyword>
<evidence type="ECO:0000313" key="3">
    <source>
        <dbReference type="Proteomes" id="UP000281553"/>
    </source>
</evidence>
<name>A0A3P7RBK8_DIBLA</name>
<dbReference type="OrthoDB" id="10546020at2759"/>
<sequence length="142" mass="15803">MVRCYVRLIGNALEIWPRPADIQTALKGIVNGIESSCKGVLAWGADGRQRKLTTKTDEKEAAPEPAPDVAKDGTATVSQTCKSSFLLLSVLLCKQTLSPSFPHYDRTHMFEPKHTCFTYWAGYTISFFLSCSAYRKPVRTLV</sequence>
<evidence type="ECO:0000256" key="1">
    <source>
        <dbReference type="SAM" id="MobiDB-lite"/>
    </source>
</evidence>
<organism evidence="2 3">
    <name type="scientific">Dibothriocephalus latus</name>
    <name type="common">Fish tapeworm</name>
    <name type="synonym">Diphyllobothrium latum</name>
    <dbReference type="NCBI Taxonomy" id="60516"/>
    <lineage>
        <taxon>Eukaryota</taxon>
        <taxon>Metazoa</taxon>
        <taxon>Spiralia</taxon>
        <taxon>Lophotrochozoa</taxon>
        <taxon>Platyhelminthes</taxon>
        <taxon>Cestoda</taxon>
        <taxon>Eucestoda</taxon>
        <taxon>Diphyllobothriidea</taxon>
        <taxon>Diphyllobothriidae</taxon>
        <taxon>Dibothriocephalus</taxon>
    </lineage>
</organism>
<gene>
    <name evidence="2" type="ORF">DILT_LOCUS17561</name>
</gene>
<dbReference type="AlphaFoldDB" id="A0A3P7RBK8"/>
<dbReference type="EMBL" id="UYRU01092692">
    <property type="protein sequence ID" value="VDN38239.1"/>
    <property type="molecule type" value="Genomic_DNA"/>
</dbReference>
<accession>A0A3P7RBK8</accession>
<feature type="region of interest" description="Disordered" evidence="1">
    <location>
        <begin position="51"/>
        <end position="73"/>
    </location>
</feature>